<dbReference type="Pfam" id="PF00188">
    <property type="entry name" value="CAP"/>
    <property type="match status" value="1"/>
</dbReference>
<dbReference type="CDD" id="cd05380">
    <property type="entry name" value="CAP_euk"/>
    <property type="match status" value="1"/>
</dbReference>
<dbReference type="PRINTS" id="PR00837">
    <property type="entry name" value="V5TPXLIKE"/>
</dbReference>
<evidence type="ECO:0000313" key="3">
    <source>
        <dbReference type="Proteomes" id="UP000230423"/>
    </source>
</evidence>
<dbReference type="EMBL" id="KZ383830">
    <property type="protein sequence ID" value="PIO55866.1"/>
    <property type="molecule type" value="Genomic_DNA"/>
</dbReference>
<dbReference type="PANTHER" id="PTHR10334">
    <property type="entry name" value="CYSTEINE-RICH SECRETORY PROTEIN-RELATED"/>
    <property type="match status" value="1"/>
</dbReference>
<dbReference type="InterPro" id="IPR001283">
    <property type="entry name" value="CRISP-related"/>
</dbReference>
<name>A0A2G9TD20_TELCI</name>
<evidence type="ECO:0000259" key="1">
    <source>
        <dbReference type="SMART" id="SM00198"/>
    </source>
</evidence>
<evidence type="ECO:0000313" key="2">
    <source>
        <dbReference type="EMBL" id="PIO55866.1"/>
    </source>
</evidence>
<proteinExistence type="predicted"/>
<protein>
    <submittedName>
        <fullName evidence="2">SCP-like protein</fullName>
    </submittedName>
</protein>
<dbReference type="InterPro" id="IPR035940">
    <property type="entry name" value="CAP_sf"/>
</dbReference>
<dbReference type="Proteomes" id="UP000230423">
    <property type="component" value="Unassembled WGS sequence"/>
</dbReference>
<feature type="domain" description="SCP" evidence="1">
    <location>
        <begin position="3"/>
        <end position="130"/>
    </location>
</feature>
<dbReference type="SMART" id="SM00198">
    <property type="entry name" value="SCP"/>
    <property type="match status" value="1"/>
</dbReference>
<reference evidence="2 3" key="1">
    <citation type="submission" date="2015-09" db="EMBL/GenBank/DDBJ databases">
        <title>Draft genome of the parasitic nematode Teladorsagia circumcincta isolate WARC Sus (inbred).</title>
        <authorList>
            <person name="Mitreva M."/>
        </authorList>
    </citation>
    <scope>NUCLEOTIDE SEQUENCE [LARGE SCALE GENOMIC DNA]</scope>
    <source>
        <strain evidence="2 3">S</strain>
    </source>
</reference>
<accession>A0A2G9TD20</accession>
<gene>
    <name evidence="2" type="ORF">TELCIR_22743</name>
</gene>
<dbReference type="OrthoDB" id="5874910at2759"/>
<organism evidence="2 3">
    <name type="scientific">Teladorsagia circumcincta</name>
    <name type="common">Brown stomach worm</name>
    <name type="synonym">Ostertagia circumcincta</name>
    <dbReference type="NCBI Taxonomy" id="45464"/>
    <lineage>
        <taxon>Eukaryota</taxon>
        <taxon>Metazoa</taxon>
        <taxon>Ecdysozoa</taxon>
        <taxon>Nematoda</taxon>
        <taxon>Chromadorea</taxon>
        <taxon>Rhabditida</taxon>
        <taxon>Rhabditina</taxon>
        <taxon>Rhabditomorpha</taxon>
        <taxon>Strongyloidea</taxon>
        <taxon>Trichostrongylidae</taxon>
        <taxon>Teladorsagia</taxon>
    </lineage>
</organism>
<dbReference type="Gene3D" id="3.40.33.10">
    <property type="entry name" value="CAP"/>
    <property type="match status" value="1"/>
</dbReference>
<dbReference type="SUPFAM" id="SSF55797">
    <property type="entry name" value="PR-1-like"/>
    <property type="match status" value="1"/>
</dbReference>
<dbReference type="InterPro" id="IPR014044">
    <property type="entry name" value="CAP_dom"/>
</dbReference>
<sequence length="132" mass="14835">MRAPAGSNIYHMRYSPNLESDAQKFADNCTTTGSPETLRPGQGENFARISQNSAMSAQAAVRQAIQQFWHEIYMDGINRKMIFTYNLVNRGTLLKFTQMAWASTYEVGCGVKQCATGYYNVVCRYNPRSGLV</sequence>
<dbReference type="AlphaFoldDB" id="A0A2G9TD20"/>
<keyword evidence="3" id="KW-1185">Reference proteome</keyword>